<name>A0A8X6MXB0_NEPPI</name>
<evidence type="ECO:0000256" key="1">
    <source>
        <dbReference type="SAM" id="MobiDB-lite"/>
    </source>
</evidence>
<evidence type="ECO:0000313" key="3">
    <source>
        <dbReference type="Proteomes" id="UP000887013"/>
    </source>
</evidence>
<dbReference type="Proteomes" id="UP000887013">
    <property type="component" value="Unassembled WGS sequence"/>
</dbReference>
<keyword evidence="3" id="KW-1185">Reference proteome</keyword>
<evidence type="ECO:0000313" key="2">
    <source>
        <dbReference type="EMBL" id="GFS82202.1"/>
    </source>
</evidence>
<proteinExistence type="predicted"/>
<organism evidence="2 3">
    <name type="scientific">Nephila pilipes</name>
    <name type="common">Giant wood spider</name>
    <name type="synonym">Nephila maculata</name>
    <dbReference type="NCBI Taxonomy" id="299642"/>
    <lineage>
        <taxon>Eukaryota</taxon>
        <taxon>Metazoa</taxon>
        <taxon>Ecdysozoa</taxon>
        <taxon>Arthropoda</taxon>
        <taxon>Chelicerata</taxon>
        <taxon>Arachnida</taxon>
        <taxon>Araneae</taxon>
        <taxon>Araneomorphae</taxon>
        <taxon>Entelegynae</taxon>
        <taxon>Araneoidea</taxon>
        <taxon>Nephilidae</taxon>
        <taxon>Nephila</taxon>
    </lineage>
</organism>
<gene>
    <name evidence="2" type="ORF">NPIL_382041</name>
</gene>
<dbReference type="AlphaFoldDB" id="A0A8X6MXB0"/>
<sequence length="190" mass="21170">MEQFPRRFVAERRVSGSKFEDFDASPSRGDPSELSGSVCVVLILYNLTAEPTLVQEVVSAVQTGFTNQAPEGESRHTRLCPIFKRHCRSRPRLHKRTYPQTTHLGPYYHTRSHFIKNLSATFPQSEKMSSVAFDEIGVSKNFTPTGTKTPRKDGVSTHAHNTAEAQRHQNSLEQTSPGVGRIPAAQTGFT</sequence>
<accession>A0A8X6MXB0</accession>
<reference evidence="2" key="1">
    <citation type="submission" date="2020-08" db="EMBL/GenBank/DDBJ databases">
        <title>Multicomponent nature underlies the extraordinary mechanical properties of spider dragline silk.</title>
        <authorList>
            <person name="Kono N."/>
            <person name="Nakamura H."/>
            <person name="Mori M."/>
            <person name="Yoshida Y."/>
            <person name="Ohtoshi R."/>
            <person name="Malay A.D."/>
            <person name="Moran D.A.P."/>
            <person name="Tomita M."/>
            <person name="Numata K."/>
            <person name="Arakawa K."/>
        </authorList>
    </citation>
    <scope>NUCLEOTIDE SEQUENCE</scope>
</reference>
<comment type="caution">
    <text evidence="2">The sequence shown here is derived from an EMBL/GenBank/DDBJ whole genome shotgun (WGS) entry which is preliminary data.</text>
</comment>
<protein>
    <submittedName>
        <fullName evidence="2">Uncharacterized protein</fullName>
    </submittedName>
</protein>
<feature type="region of interest" description="Disordered" evidence="1">
    <location>
        <begin position="141"/>
        <end position="190"/>
    </location>
</feature>
<feature type="compositionally biased region" description="Polar residues" evidence="1">
    <location>
        <begin position="158"/>
        <end position="177"/>
    </location>
</feature>
<dbReference type="EMBL" id="BMAW01003173">
    <property type="protein sequence ID" value="GFS82202.1"/>
    <property type="molecule type" value="Genomic_DNA"/>
</dbReference>